<keyword evidence="1" id="KW-0677">Repeat</keyword>
<reference evidence="5 6" key="1">
    <citation type="submission" date="2018-03" db="EMBL/GenBank/DDBJ databases">
        <title>Genomes of Pezizomycetes fungi and the evolution of truffles.</title>
        <authorList>
            <person name="Murat C."/>
            <person name="Payen T."/>
            <person name="Noel B."/>
            <person name="Kuo A."/>
            <person name="Martin F.M."/>
        </authorList>
    </citation>
    <scope>NUCLEOTIDE SEQUENCE [LARGE SCALE GENOMIC DNA]</scope>
    <source>
        <strain evidence="5">091103-1</strain>
    </source>
</reference>
<feature type="non-terminal residue" evidence="5">
    <location>
        <position position="97"/>
    </location>
</feature>
<dbReference type="SUPFAM" id="SSF48403">
    <property type="entry name" value="Ankyrin repeat"/>
    <property type="match status" value="1"/>
</dbReference>
<keyword evidence="2 3" id="KW-0040">ANK repeat</keyword>
<dbReference type="PROSITE" id="PS50088">
    <property type="entry name" value="ANK_REPEAT"/>
    <property type="match status" value="1"/>
</dbReference>
<protein>
    <submittedName>
        <fullName evidence="5">Uncharacterized protein</fullName>
    </submittedName>
</protein>
<dbReference type="Gene3D" id="1.25.40.20">
    <property type="entry name" value="Ankyrin repeat-containing domain"/>
    <property type="match status" value="1"/>
</dbReference>
<dbReference type="PANTHER" id="PTHR24189:SF50">
    <property type="entry name" value="ANKYRIN REPEAT AND SOCS BOX PROTEIN 2"/>
    <property type="match status" value="1"/>
</dbReference>
<evidence type="ECO:0000256" key="3">
    <source>
        <dbReference type="PROSITE-ProRule" id="PRU00023"/>
    </source>
</evidence>
<dbReference type="PROSITE" id="PS50297">
    <property type="entry name" value="ANK_REP_REGION"/>
    <property type="match status" value="1"/>
</dbReference>
<feature type="region of interest" description="Disordered" evidence="4">
    <location>
        <begin position="1"/>
        <end position="26"/>
    </location>
</feature>
<keyword evidence="6" id="KW-1185">Reference proteome</keyword>
<dbReference type="OrthoDB" id="341259at2759"/>
<evidence type="ECO:0000256" key="2">
    <source>
        <dbReference type="ARBA" id="ARBA00023043"/>
    </source>
</evidence>
<evidence type="ECO:0000256" key="4">
    <source>
        <dbReference type="SAM" id="MobiDB-lite"/>
    </source>
</evidence>
<dbReference type="PANTHER" id="PTHR24189">
    <property type="entry name" value="MYOTROPHIN"/>
    <property type="match status" value="1"/>
</dbReference>
<dbReference type="InterPro" id="IPR050745">
    <property type="entry name" value="Multifunctional_regulatory"/>
</dbReference>
<dbReference type="Proteomes" id="UP000246991">
    <property type="component" value="Unassembled WGS sequence"/>
</dbReference>
<feature type="repeat" description="ANK" evidence="3">
    <location>
        <begin position="36"/>
        <end position="56"/>
    </location>
</feature>
<dbReference type="EMBL" id="PYWC01000077">
    <property type="protein sequence ID" value="PWW73593.1"/>
    <property type="molecule type" value="Genomic_DNA"/>
</dbReference>
<evidence type="ECO:0000256" key="1">
    <source>
        <dbReference type="ARBA" id="ARBA00022737"/>
    </source>
</evidence>
<dbReference type="InterPro" id="IPR002110">
    <property type="entry name" value="Ankyrin_rpt"/>
</dbReference>
<evidence type="ECO:0000313" key="5">
    <source>
        <dbReference type="EMBL" id="PWW73593.1"/>
    </source>
</evidence>
<proteinExistence type="predicted"/>
<sequence length="97" mass="10471">MVRQLLEEGGAGVNLSGGSAQYPDPSRFPKDEVISLSRTPLHFAAISGHLSVVRFLADWEGVNINAQDAEGYTPLDHAIGRRHGKIVRVLKNHGAIS</sequence>
<dbReference type="STRING" id="42249.A0A317SGP8"/>
<dbReference type="Pfam" id="PF12796">
    <property type="entry name" value="Ank_2"/>
    <property type="match status" value="1"/>
</dbReference>
<dbReference type="GO" id="GO:0005737">
    <property type="term" value="C:cytoplasm"/>
    <property type="evidence" value="ECO:0007669"/>
    <property type="project" value="TreeGrafter"/>
</dbReference>
<dbReference type="InterPro" id="IPR036770">
    <property type="entry name" value="Ankyrin_rpt-contain_sf"/>
</dbReference>
<comment type="caution">
    <text evidence="5">The sequence shown here is derived from an EMBL/GenBank/DDBJ whole genome shotgun (WGS) entry which is preliminary data.</text>
</comment>
<dbReference type="AlphaFoldDB" id="A0A317SGP8"/>
<accession>A0A317SGP8</accession>
<dbReference type="GO" id="GO:0005634">
    <property type="term" value="C:nucleus"/>
    <property type="evidence" value="ECO:0007669"/>
    <property type="project" value="TreeGrafter"/>
</dbReference>
<dbReference type="SMART" id="SM00248">
    <property type="entry name" value="ANK"/>
    <property type="match status" value="2"/>
</dbReference>
<organism evidence="5 6">
    <name type="scientific">Tuber magnatum</name>
    <name type="common">white Piedmont truffle</name>
    <dbReference type="NCBI Taxonomy" id="42249"/>
    <lineage>
        <taxon>Eukaryota</taxon>
        <taxon>Fungi</taxon>
        <taxon>Dikarya</taxon>
        <taxon>Ascomycota</taxon>
        <taxon>Pezizomycotina</taxon>
        <taxon>Pezizomycetes</taxon>
        <taxon>Pezizales</taxon>
        <taxon>Tuberaceae</taxon>
        <taxon>Tuber</taxon>
    </lineage>
</organism>
<evidence type="ECO:0000313" key="6">
    <source>
        <dbReference type="Proteomes" id="UP000246991"/>
    </source>
</evidence>
<gene>
    <name evidence="5" type="ORF">C7212DRAFT_331453</name>
</gene>
<name>A0A317SGP8_9PEZI</name>